<evidence type="ECO:0000256" key="6">
    <source>
        <dbReference type="SAM" id="MobiDB-lite"/>
    </source>
</evidence>
<evidence type="ECO:0000313" key="8">
    <source>
        <dbReference type="Proteomes" id="UP001221413"/>
    </source>
</evidence>
<organism evidence="7 8">
    <name type="scientific">Drechslerella dactyloides</name>
    <name type="common">Nematode-trapping fungus</name>
    <name type="synonym">Arthrobotrys dactyloides</name>
    <dbReference type="NCBI Taxonomy" id="74499"/>
    <lineage>
        <taxon>Eukaryota</taxon>
        <taxon>Fungi</taxon>
        <taxon>Dikarya</taxon>
        <taxon>Ascomycota</taxon>
        <taxon>Pezizomycotina</taxon>
        <taxon>Orbiliomycetes</taxon>
        <taxon>Orbiliales</taxon>
        <taxon>Orbiliaceae</taxon>
        <taxon>Drechslerella</taxon>
    </lineage>
</organism>
<dbReference type="Proteomes" id="UP001221413">
    <property type="component" value="Unassembled WGS sequence"/>
</dbReference>
<dbReference type="Pfam" id="PF13041">
    <property type="entry name" value="PPR_2"/>
    <property type="match status" value="1"/>
</dbReference>
<proteinExistence type="inferred from homology"/>
<comment type="subunit">
    <text evidence="4">Binds to mitochondrial small subunit 15S rRNA.</text>
</comment>
<evidence type="ECO:0000256" key="4">
    <source>
        <dbReference type="ARBA" id="ARBA00044511"/>
    </source>
</evidence>
<comment type="similarity">
    <text evidence="1">Belongs to the CCM1 family.</text>
</comment>
<dbReference type="Gene3D" id="1.25.40.10">
    <property type="entry name" value="Tetratricopeptide repeat domain"/>
    <property type="match status" value="1"/>
</dbReference>
<dbReference type="AlphaFoldDB" id="A0AAD6J5S7"/>
<evidence type="ECO:0000256" key="1">
    <source>
        <dbReference type="ARBA" id="ARBA00006192"/>
    </source>
</evidence>
<dbReference type="PANTHER" id="PTHR47447:SF17">
    <property type="entry name" value="OS12G0638900 PROTEIN"/>
    <property type="match status" value="1"/>
</dbReference>
<dbReference type="PROSITE" id="PS51375">
    <property type="entry name" value="PPR"/>
    <property type="match status" value="2"/>
</dbReference>
<comment type="function">
    <text evidence="3">Regulates mitochondrial small subunit maturation by controlling 15S rRNA 5'-end processing. Localizes to the 5' precursor of the 15S rRNA in a position that is subsequently occupied by mS47 in the mature yeast mtSSU. Uses structure and sequence-specific RNA recognition, binding to a single-stranded region of the precursor and specifically recognizing bases -6 to -1. The exchange of Ccm1 for mS47 is coupled to the irreversible removal of precursor rRNA that is accompanied by conformational changes of the mitoribosomal proteins uS5m and mS26. These conformational changes signal completion of 5'-end rRNA processing through protection of the mature 5'-end of the 15S rRNA and stabilization of mS47. The removal of the 5' precursor together with the dissociation of Ccm1 may be catalyzed by the 5'-3' exoribonuclease Pet127. Involved in the specific removal of group I introns in mitochondrial encoded transcripts.</text>
</comment>
<comment type="caution">
    <text evidence="7">The sequence shown here is derived from an EMBL/GenBank/DDBJ whole genome shotgun (WGS) entry which is preliminary data.</text>
</comment>
<dbReference type="PANTHER" id="PTHR47447">
    <property type="entry name" value="OS03G0856100 PROTEIN"/>
    <property type="match status" value="1"/>
</dbReference>
<feature type="region of interest" description="Disordered" evidence="6">
    <location>
        <begin position="408"/>
        <end position="441"/>
    </location>
</feature>
<dbReference type="InterPro" id="IPR002885">
    <property type="entry name" value="PPR_rpt"/>
</dbReference>
<evidence type="ECO:0000313" key="7">
    <source>
        <dbReference type="EMBL" id="KAJ6264287.1"/>
    </source>
</evidence>
<gene>
    <name evidence="7" type="ORF">Dda_0432</name>
</gene>
<evidence type="ECO:0000256" key="2">
    <source>
        <dbReference type="ARBA" id="ARBA00022737"/>
    </source>
</evidence>
<accession>A0AAD6J5S7</accession>
<keyword evidence="2" id="KW-0677">Repeat</keyword>
<dbReference type="EMBL" id="JAQGDS010000001">
    <property type="protein sequence ID" value="KAJ6264287.1"/>
    <property type="molecule type" value="Genomic_DNA"/>
</dbReference>
<feature type="repeat" description="PPR" evidence="5">
    <location>
        <begin position="340"/>
        <end position="374"/>
    </location>
</feature>
<evidence type="ECO:0008006" key="9">
    <source>
        <dbReference type="Google" id="ProtNLM"/>
    </source>
</evidence>
<evidence type="ECO:0000256" key="5">
    <source>
        <dbReference type="PROSITE-ProRule" id="PRU00708"/>
    </source>
</evidence>
<sequence length="441" mass="49586">MNRLHIGFGNDPVVIGVDKVKFLTSLLTPELTLQLYQVLILSKSKVPEELHLRFLGALTDSGMFVQAIQIFQKIAVLSPSSQRASIIRTRYLRRLFYKLNQAGIPIHQSNMLHFLSSFGPVDHMIYDRFLYAAARDDDVLEVRRLGREREARTGEGLPLAVISVMFNLYRRLGDSDGLRSIYGEAEARGLQPLKDVWFVTAVLMAEAQKPSSDYWQLCKIFRRFFDPSHLTSLGLPMARDRNTPQSASNILKPSISTLAAMLFSYIRTVGAAEGSTHAFNVYTRYLELLQQSANIPELQKSSEHFLAVIVGGVGRYKSNLSIALGIVQDMIELPHLPTPTSITWDRLLRASIAHNDVGVSERIWEAMLEHGVSPTSYTYNTMIKLYTMTGDEAKAKILQARMEQAGWSMDSSRQRGVPELPGIKMRSQPLSLGTEHEDDSQ</sequence>
<reference evidence="7" key="1">
    <citation type="submission" date="2023-01" db="EMBL/GenBank/DDBJ databases">
        <title>The chitinases involved in constricting ring structure development in the nematode-trapping fungus Drechslerella dactyloides.</title>
        <authorList>
            <person name="Wang R."/>
            <person name="Zhang L."/>
            <person name="Tang P."/>
            <person name="Li S."/>
            <person name="Liang L."/>
        </authorList>
    </citation>
    <scope>NUCLEOTIDE SEQUENCE</scope>
    <source>
        <strain evidence="7">YMF1.00031</strain>
    </source>
</reference>
<name>A0AAD6J5S7_DREDA</name>
<protein>
    <recommendedName>
        <fullName evidence="9">Pentatricopeptide repeat-containing protein</fullName>
    </recommendedName>
</protein>
<keyword evidence="8" id="KW-1185">Reference proteome</keyword>
<dbReference type="InterPro" id="IPR011990">
    <property type="entry name" value="TPR-like_helical_dom_sf"/>
</dbReference>
<evidence type="ECO:0000256" key="3">
    <source>
        <dbReference type="ARBA" id="ARBA00044493"/>
    </source>
</evidence>
<feature type="repeat" description="PPR" evidence="5">
    <location>
        <begin position="375"/>
        <end position="409"/>
    </location>
</feature>